<gene>
    <name evidence="4" type="ORF">ACFQO7_00590</name>
</gene>
<evidence type="ECO:0000313" key="4">
    <source>
        <dbReference type="EMBL" id="MFC7240963.1"/>
    </source>
</evidence>
<dbReference type="InterPro" id="IPR050832">
    <property type="entry name" value="Bact_Acetyltransf"/>
</dbReference>
<sequence>MISVREATGPETERWRAGWVTRLRERYTRCYTDPATVEREVERNLANQRDDPGGRVYAVEVGGTAAGYLALGGSRPRRPEQRSLHDLWLAPEHRGHGLGRELVAWARERAAADGGTRLGVTVVPGDPVTDALFGAYPLRAQQMVKTVPAGVSLPDGLAGRAMTPVDFDQWLEQAIRMYAEEMTASGSRSPADALAASVAEHSELLPEGLRSPGHAFWCVTAGDEVVGTIWLRHGFLPGLSFVFGVDVDPAHRGRGYGRAAMLVGEQATAAAGDAQLGLNVFGHNTVARRLYDSLGYQVVEQNRAEDL</sequence>
<dbReference type="Pfam" id="PF00583">
    <property type="entry name" value="Acetyltransf_1"/>
    <property type="match status" value="2"/>
</dbReference>
<feature type="domain" description="N-acetyltransferase" evidence="3">
    <location>
        <begin position="157"/>
        <end position="307"/>
    </location>
</feature>
<proteinExistence type="predicted"/>
<dbReference type="Gene3D" id="3.40.630.30">
    <property type="match status" value="2"/>
</dbReference>
<protein>
    <submittedName>
        <fullName evidence="4">GNAT family N-acetyltransferase</fullName>
    </submittedName>
</protein>
<evidence type="ECO:0000256" key="2">
    <source>
        <dbReference type="ARBA" id="ARBA00023315"/>
    </source>
</evidence>
<reference evidence="5" key="1">
    <citation type="journal article" date="2019" name="Int. J. Syst. Evol. Microbiol.">
        <title>The Global Catalogue of Microorganisms (GCM) 10K type strain sequencing project: providing services to taxonomists for standard genome sequencing and annotation.</title>
        <authorList>
            <consortium name="The Broad Institute Genomics Platform"/>
            <consortium name="The Broad Institute Genome Sequencing Center for Infectious Disease"/>
            <person name="Wu L."/>
            <person name="Ma J."/>
        </authorList>
    </citation>
    <scope>NUCLEOTIDE SEQUENCE [LARGE SCALE GENOMIC DNA]</scope>
    <source>
        <strain evidence="5">CGMCC 1.9106</strain>
    </source>
</reference>
<feature type="domain" description="N-acetyltransferase" evidence="3">
    <location>
        <begin position="2"/>
        <end position="148"/>
    </location>
</feature>
<accession>A0ABW2GNQ1</accession>
<dbReference type="CDD" id="cd04301">
    <property type="entry name" value="NAT_SF"/>
    <property type="match status" value="2"/>
</dbReference>
<evidence type="ECO:0000256" key="1">
    <source>
        <dbReference type="ARBA" id="ARBA00022679"/>
    </source>
</evidence>
<dbReference type="PROSITE" id="PS51186">
    <property type="entry name" value="GNAT"/>
    <property type="match status" value="2"/>
</dbReference>
<keyword evidence="2" id="KW-0012">Acyltransferase</keyword>
<dbReference type="RefSeq" id="WP_376804465.1">
    <property type="nucleotide sequence ID" value="NZ_JBHTAC010000001.1"/>
</dbReference>
<keyword evidence="5" id="KW-1185">Reference proteome</keyword>
<organism evidence="4 5">
    <name type="scientific">Catellatospora aurea</name>
    <dbReference type="NCBI Taxonomy" id="1337874"/>
    <lineage>
        <taxon>Bacteria</taxon>
        <taxon>Bacillati</taxon>
        <taxon>Actinomycetota</taxon>
        <taxon>Actinomycetes</taxon>
        <taxon>Micromonosporales</taxon>
        <taxon>Micromonosporaceae</taxon>
        <taxon>Catellatospora</taxon>
    </lineage>
</organism>
<evidence type="ECO:0000259" key="3">
    <source>
        <dbReference type="PROSITE" id="PS51186"/>
    </source>
</evidence>
<dbReference type="Proteomes" id="UP001596392">
    <property type="component" value="Unassembled WGS sequence"/>
</dbReference>
<dbReference type="PANTHER" id="PTHR43877">
    <property type="entry name" value="AMINOALKYLPHOSPHONATE N-ACETYLTRANSFERASE-RELATED-RELATED"/>
    <property type="match status" value="1"/>
</dbReference>
<dbReference type="EMBL" id="JBHTAC010000001">
    <property type="protein sequence ID" value="MFC7240963.1"/>
    <property type="molecule type" value="Genomic_DNA"/>
</dbReference>
<keyword evidence="1" id="KW-0808">Transferase</keyword>
<dbReference type="InterPro" id="IPR016181">
    <property type="entry name" value="Acyl_CoA_acyltransferase"/>
</dbReference>
<dbReference type="InterPro" id="IPR000182">
    <property type="entry name" value="GNAT_dom"/>
</dbReference>
<evidence type="ECO:0000313" key="5">
    <source>
        <dbReference type="Proteomes" id="UP001596392"/>
    </source>
</evidence>
<dbReference type="SUPFAM" id="SSF55729">
    <property type="entry name" value="Acyl-CoA N-acyltransferases (Nat)"/>
    <property type="match status" value="2"/>
</dbReference>
<name>A0ABW2GNQ1_9ACTN</name>
<comment type="caution">
    <text evidence="4">The sequence shown here is derived from an EMBL/GenBank/DDBJ whole genome shotgun (WGS) entry which is preliminary data.</text>
</comment>